<keyword evidence="3" id="KW-1185">Reference proteome</keyword>
<reference evidence="2 3" key="1">
    <citation type="journal article" date="2020" name="Syst. Appl. Microbiol.">
        <title>Alienimonas chondri sp. nov., a novel planctomycete isolated from the biofilm of the red alga Chondrus crispus.</title>
        <authorList>
            <person name="Vitorino I."/>
            <person name="Albuquerque L."/>
            <person name="Wiegand S."/>
            <person name="Kallscheuer N."/>
            <person name="da Costa M.S."/>
            <person name="Lobo-da-Cunha A."/>
            <person name="Jogler C."/>
            <person name="Lage O.M."/>
        </authorList>
    </citation>
    <scope>NUCLEOTIDE SEQUENCE [LARGE SCALE GENOMIC DNA]</scope>
    <source>
        <strain evidence="2 3">LzC2</strain>
    </source>
</reference>
<accession>A0ABX1VJ56</accession>
<feature type="compositionally biased region" description="Basic and acidic residues" evidence="1">
    <location>
        <begin position="98"/>
        <end position="107"/>
    </location>
</feature>
<comment type="caution">
    <text evidence="2">The sequence shown here is derived from an EMBL/GenBank/DDBJ whole genome shotgun (WGS) entry which is preliminary data.</text>
</comment>
<sequence>MRLLLGALGPIDSTEVAALGPPDYQLNYHAGMDPTTINIRRDGNGLRFQIDGRYGREPYVYGTDDATRFTAALEQVRGLTEAGPHDWNGNDITLPPELRLDHSPQPD</sequence>
<dbReference type="Proteomes" id="UP000609651">
    <property type="component" value="Unassembled WGS sequence"/>
</dbReference>
<evidence type="ECO:0000256" key="1">
    <source>
        <dbReference type="SAM" id="MobiDB-lite"/>
    </source>
</evidence>
<evidence type="ECO:0000313" key="2">
    <source>
        <dbReference type="EMBL" id="NNJ27963.1"/>
    </source>
</evidence>
<feature type="region of interest" description="Disordered" evidence="1">
    <location>
        <begin position="81"/>
        <end position="107"/>
    </location>
</feature>
<proteinExistence type="predicted"/>
<dbReference type="EMBL" id="WTPX01000243">
    <property type="protein sequence ID" value="NNJ27963.1"/>
    <property type="molecule type" value="Genomic_DNA"/>
</dbReference>
<gene>
    <name evidence="2" type="ORF">LzC2_40740</name>
</gene>
<name>A0ABX1VJ56_9PLAN</name>
<evidence type="ECO:0000313" key="3">
    <source>
        <dbReference type="Proteomes" id="UP000609651"/>
    </source>
</evidence>
<organism evidence="2 3">
    <name type="scientific">Alienimonas chondri</name>
    <dbReference type="NCBI Taxonomy" id="2681879"/>
    <lineage>
        <taxon>Bacteria</taxon>
        <taxon>Pseudomonadati</taxon>
        <taxon>Planctomycetota</taxon>
        <taxon>Planctomycetia</taxon>
        <taxon>Planctomycetales</taxon>
        <taxon>Planctomycetaceae</taxon>
        <taxon>Alienimonas</taxon>
    </lineage>
</organism>
<protein>
    <submittedName>
        <fullName evidence="2">Uncharacterized protein</fullName>
    </submittedName>
</protein>